<reference evidence="7 8" key="1">
    <citation type="journal article" date="2018" name="Sci. Rep.">
        <title>Genomic signatures of local adaptation to the degree of environmental predictability in rotifers.</title>
        <authorList>
            <person name="Franch-Gras L."/>
            <person name="Hahn C."/>
            <person name="Garcia-Roger E.M."/>
            <person name="Carmona M.J."/>
            <person name="Serra M."/>
            <person name="Gomez A."/>
        </authorList>
    </citation>
    <scope>NUCLEOTIDE SEQUENCE [LARGE SCALE GENOMIC DNA]</scope>
    <source>
        <strain evidence="7">HYR1</strain>
    </source>
</reference>
<dbReference type="EMBL" id="REGN01003881">
    <property type="protein sequence ID" value="RNA20297.1"/>
    <property type="molecule type" value="Genomic_DNA"/>
</dbReference>
<keyword evidence="8" id="KW-1185">Reference proteome</keyword>
<comment type="subcellular location">
    <subcellularLocation>
        <location evidence="1 6">Membrane</location>
        <topology evidence="1 6">Multi-pass membrane protein</topology>
    </subcellularLocation>
</comment>
<keyword evidence="3 6" id="KW-0812">Transmembrane</keyword>
<evidence type="ECO:0000256" key="5">
    <source>
        <dbReference type="ARBA" id="ARBA00023136"/>
    </source>
</evidence>
<evidence type="ECO:0000256" key="3">
    <source>
        <dbReference type="ARBA" id="ARBA00022692"/>
    </source>
</evidence>
<name>A0A3M7R9U0_BRAPC</name>
<feature type="transmembrane region" description="Helical" evidence="6">
    <location>
        <begin position="12"/>
        <end position="35"/>
    </location>
</feature>
<evidence type="ECO:0000256" key="1">
    <source>
        <dbReference type="ARBA" id="ARBA00004141"/>
    </source>
</evidence>
<evidence type="ECO:0000256" key="4">
    <source>
        <dbReference type="ARBA" id="ARBA00022989"/>
    </source>
</evidence>
<comment type="caution">
    <text evidence="7">The sequence shown here is derived from an EMBL/GenBank/DDBJ whole genome shotgun (WGS) entry which is preliminary data.</text>
</comment>
<comment type="similarity">
    <text evidence="2 6">Belongs to the tetraspanin (TM4SF) family.</text>
</comment>
<evidence type="ECO:0000313" key="7">
    <source>
        <dbReference type="EMBL" id="RNA20297.1"/>
    </source>
</evidence>
<dbReference type="PANTHER" id="PTHR19282">
    <property type="entry name" value="TETRASPANIN"/>
    <property type="match status" value="1"/>
</dbReference>
<protein>
    <recommendedName>
        <fullName evidence="6">Tetraspanin</fullName>
    </recommendedName>
</protein>
<dbReference type="InterPro" id="IPR000301">
    <property type="entry name" value="Tetraspanin_animals"/>
</dbReference>
<dbReference type="Proteomes" id="UP000276133">
    <property type="component" value="Unassembled WGS sequence"/>
</dbReference>
<dbReference type="PRINTS" id="PR00259">
    <property type="entry name" value="TMFOUR"/>
</dbReference>
<dbReference type="Pfam" id="PF00335">
    <property type="entry name" value="Tetraspanin"/>
    <property type="match status" value="1"/>
</dbReference>
<evidence type="ECO:0000256" key="6">
    <source>
        <dbReference type="RuleBase" id="RU361218"/>
    </source>
</evidence>
<gene>
    <name evidence="7" type="ORF">BpHYR1_015468</name>
</gene>
<dbReference type="Gene3D" id="1.10.1450.10">
    <property type="entry name" value="Tetraspanin"/>
    <property type="match status" value="1"/>
</dbReference>
<dbReference type="GO" id="GO:0005886">
    <property type="term" value="C:plasma membrane"/>
    <property type="evidence" value="ECO:0007669"/>
    <property type="project" value="TreeGrafter"/>
</dbReference>
<sequence length="290" mass="34706">MRWIFKLFKLCLFTFNTFYFMLGLGLLIGAVFLYLNPNHINELIKEEYGKEYLEFMYFICAFSIFLLIVGFVGCSGILSEKSWILFIYFGMLFTIFILQFSVAIYLYIKSINYFKDFKDRILHLIKYQYGHSSVHSRAMDYLHYNFKCCGWNSPKDWYESSYTDPKSAFKTNNNVITISPSYIYKIPHSCCVNNYDLTCVLMNKFHEVGCENIVKNYYMKIEIYIAWSIAFLNLFQLILLVLSLYLLCMIFFDKKDKEKMAWRNSESNGYENFDRIENDNDQLYMTSYYL</sequence>
<accession>A0A3M7R9U0</accession>
<dbReference type="OrthoDB" id="10016273at2759"/>
<dbReference type="InterPro" id="IPR018499">
    <property type="entry name" value="Tetraspanin/Peripherin"/>
</dbReference>
<dbReference type="STRING" id="10195.A0A3M7R9U0"/>
<dbReference type="PANTHER" id="PTHR19282:SF516">
    <property type="entry name" value="TETRASPANIN"/>
    <property type="match status" value="1"/>
</dbReference>
<feature type="transmembrane region" description="Helical" evidence="6">
    <location>
        <begin position="55"/>
        <end position="78"/>
    </location>
</feature>
<dbReference type="SUPFAM" id="SSF48652">
    <property type="entry name" value="Tetraspanin"/>
    <property type="match status" value="1"/>
</dbReference>
<evidence type="ECO:0000256" key="2">
    <source>
        <dbReference type="ARBA" id="ARBA00006840"/>
    </source>
</evidence>
<keyword evidence="4 6" id="KW-1133">Transmembrane helix</keyword>
<evidence type="ECO:0000313" key="8">
    <source>
        <dbReference type="Proteomes" id="UP000276133"/>
    </source>
</evidence>
<feature type="transmembrane region" description="Helical" evidence="6">
    <location>
        <begin position="85"/>
        <end position="108"/>
    </location>
</feature>
<keyword evidence="5 6" id="KW-0472">Membrane</keyword>
<dbReference type="InterPro" id="IPR008952">
    <property type="entry name" value="Tetraspanin_EC2_sf"/>
</dbReference>
<feature type="transmembrane region" description="Helical" evidence="6">
    <location>
        <begin position="224"/>
        <end position="252"/>
    </location>
</feature>
<dbReference type="AlphaFoldDB" id="A0A3M7R9U0"/>
<organism evidence="7 8">
    <name type="scientific">Brachionus plicatilis</name>
    <name type="common">Marine rotifer</name>
    <name type="synonym">Brachionus muelleri</name>
    <dbReference type="NCBI Taxonomy" id="10195"/>
    <lineage>
        <taxon>Eukaryota</taxon>
        <taxon>Metazoa</taxon>
        <taxon>Spiralia</taxon>
        <taxon>Gnathifera</taxon>
        <taxon>Rotifera</taxon>
        <taxon>Eurotatoria</taxon>
        <taxon>Monogononta</taxon>
        <taxon>Pseudotrocha</taxon>
        <taxon>Ploima</taxon>
        <taxon>Brachionidae</taxon>
        <taxon>Brachionus</taxon>
    </lineage>
</organism>
<dbReference type="PIRSF" id="PIRSF002419">
    <property type="entry name" value="Tetraspanin"/>
    <property type="match status" value="1"/>
</dbReference>
<proteinExistence type="inferred from homology"/>